<organism evidence="1 2">
    <name type="scientific">Brassica cretica</name>
    <name type="common">Mustard</name>
    <dbReference type="NCBI Taxonomy" id="69181"/>
    <lineage>
        <taxon>Eukaryota</taxon>
        <taxon>Viridiplantae</taxon>
        <taxon>Streptophyta</taxon>
        <taxon>Embryophyta</taxon>
        <taxon>Tracheophyta</taxon>
        <taxon>Spermatophyta</taxon>
        <taxon>Magnoliopsida</taxon>
        <taxon>eudicotyledons</taxon>
        <taxon>Gunneridae</taxon>
        <taxon>Pentapetalae</taxon>
        <taxon>rosids</taxon>
        <taxon>malvids</taxon>
        <taxon>Brassicales</taxon>
        <taxon>Brassicaceae</taxon>
        <taxon>Brassiceae</taxon>
        <taxon>Brassica</taxon>
    </lineage>
</organism>
<evidence type="ECO:0008006" key="3">
    <source>
        <dbReference type="Google" id="ProtNLM"/>
    </source>
</evidence>
<dbReference type="SUPFAM" id="SSF54928">
    <property type="entry name" value="RNA-binding domain, RBD"/>
    <property type="match status" value="1"/>
</dbReference>
<protein>
    <recommendedName>
        <fullName evidence="3">RRM domain-containing protein</fullName>
    </recommendedName>
</protein>
<dbReference type="AlphaFoldDB" id="A0A8S9G303"/>
<dbReference type="Proteomes" id="UP000712281">
    <property type="component" value="Unassembled WGS sequence"/>
</dbReference>
<sequence length="115" mass="13455">MCGFSMISELFYNYGSFWRITYWLLLWFREPGGFGFVKYRYAEDAAKAMKLKKRHWPQKLKSVYFLFDSGTGLEVCQGHVLGPSVADLAIQVEREKRFSSFAMDVHLCAYFVLII</sequence>
<dbReference type="InterPro" id="IPR035979">
    <property type="entry name" value="RBD_domain_sf"/>
</dbReference>
<evidence type="ECO:0000313" key="2">
    <source>
        <dbReference type="Proteomes" id="UP000712281"/>
    </source>
</evidence>
<proteinExistence type="predicted"/>
<dbReference type="GO" id="GO:0003676">
    <property type="term" value="F:nucleic acid binding"/>
    <property type="evidence" value="ECO:0007669"/>
    <property type="project" value="InterPro"/>
</dbReference>
<dbReference type="EMBL" id="QGKW02002228">
    <property type="protein sequence ID" value="KAF2538598.1"/>
    <property type="molecule type" value="Genomic_DNA"/>
</dbReference>
<evidence type="ECO:0000313" key="1">
    <source>
        <dbReference type="EMBL" id="KAF2538598.1"/>
    </source>
</evidence>
<reference evidence="1" key="1">
    <citation type="submission" date="2019-12" db="EMBL/GenBank/DDBJ databases">
        <title>Genome sequencing and annotation of Brassica cretica.</title>
        <authorList>
            <person name="Studholme D.J."/>
            <person name="Sarris P.F."/>
        </authorList>
    </citation>
    <scope>NUCLEOTIDE SEQUENCE</scope>
    <source>
        <strain evidence="1">PFS-001/15</strain>
        <tissue evidence="1">Leaf</tissue>
    </source>
</reference>
<comment type="caution">
    <text evidence="1">The sequence shown here is derived from an EMBL/GenBank/DDBJ whole genome shotgun (WGS) entry which is preliminary data.</text>
</comment>
<name>A0A8S9G303_BRACR</name>
<gene>
    <name evidence="1" type="ORF">F2Q68_00022419</name>
</gene>
<accession>A0A8S9G303</accession>